<reference evidence="1 2" key="1">
    <citation type="submission" date="2019-05" db="EMBL/GenBank/DDBJ databases">
        <title>Another draft genome of Portunus trituberculatus and its Hox gene families provides insights of decapod evolution.</title>
        <authorList>
            <person name="Jeong J.-H."/>
            <person name="Song I."/>
            <person name="Kim S."/>
            <person name="Choi T."/>
            <person name="Kim D."/>
            <person name="Ryu S."/>
            <person name="Kim W."/>
        </authorList>
    </citation>
    <scope>NUCLEOTIDE SEQUENCE [LARGE SCALE GENOMIC DNA]</scope>
    <source>
        <tissue evidence="1">Muscle</tissue>
    </source>
</reference>
<organism evidence="1 2">
    <name type="scientific">Portunus trituberculatus</name>
    <name type="common">Swimming crab</name>
    <name type="synonym">Neptunus trituberculatus</name>
    <dbReference type="NCBI Taxonomy" id="210409"/>
    <lineage>
        <taxon>Eukaryota</taxon>
        <taxon>Metazoa</taxon>
        <taxon>Ecdysozoa</taxon>
        <taxon>Arthropoda</taxon>
        <taxon>Crustacea</taxon>
        <taxon>Multicrustacea</taxon>
        <taxon>Malacostraca</taxon>
        <taxon>Eumalacostraca</taxon>
        <taxon>Eucarida</taxon>
        <taxon>Decapoda</taxon>
        <taxon>Pleocyemata</taxon>
        <taxon>Brachyura</taxon>
        <taxon>Eubrachyura</taxon>
        <taxon>Portunoidea</taxon>
        <taxon>Portunidae</taxon>
        <taxon>Portuninae</taxon>
        <taxon>Portunus</taxon>
    </lineage>
</organism>
<evidence type="ECO:0000313" key="2">
    <source>
        <dbReference type="Proteomes" id="UP000324222"/>
    </source>
</evidence>
<proteinExistence type="predicted"/>
<accession>A0A5B7E342</accession>
<keyword evidence="2" id="KW-1185">Reference proteome</keyword>
<name>A0A5B7E342_PORTR</name>
<comment type="caution">
    <text evidence="1">The sequence shown here is derived from an EMBL/GenBank/DDBJ whole genome shotgun (WGS) entry which is preliminary data.</text>
</comment>
<dbReference type="EMBL" id="VSRR010001767">
    <property type="protein sequence ID" value="MPC27556.1"/>
    <property type="molecule type" value="Genomic_DNA"/>
</dbReference>
<dbReference type="AlphaFoldDB" id="A0A5B7E342"/>
<sequence>MLRLAPQGCYGRLMLWIEDHANVLMGIGIGSSPRPGVSLIACRGADERVVPASRRAPRHSTTILTPSLPLLDRHQAR</sequence>
<dbReference type="Proteomes" id="UP000324222">
    <property type="component" value="Unassembled WGS sequence"/>
</dbReference>
<gene>
    <name evidence="1" type="ORF">E2C01_020729</name>
</gene>
<protein>
    <submittedName>
        <fullName evidence="1">Uncharacterized protein</fullName>
    </submittedName>
</protein>
<evidence type="ECO:0000313" key="1">
    <source>
        <dbReference type="EMBL" id="MPC27556.1"/>
    </source>
</evidence>